<dbReference type="RefSeq" id="XP_001310155.1">
    <property type="nucleotide sequence ID" value="XM_001310154.1"/>
</dbReference>
<dbReference type="VEuPathDB" id="TrichDB:TVAGG3_0705330"/>
<keyword evidence="1" id="KW-1133">Transmembrane helix</keyword>
<evidence type="ECO:0000313" key="3">
    <source>
        <dbReference type="Proteomes" id="UP000001542"/>
    </source>
</evidence>
<evidence type="ECO:0000313" key="2">
    <source>
        <dbReference type="EMBL" id="EAX97225.1"/>
    </source>
</evidence>
<proteinExistence type="predicted"/>
<name>A2FCY7_TRIV3</name>
<organism evidence="2 3">
    <name type="scientific">Trichomonas vaginalis (strain ATCC PRA-98 / G3)</name>
    <dbReference type="NCBI Taxonomy" id="412133"/>
    <lineage>
        <taxon>Eukaryota</taxon>
        <taxon>Metamonada</taxon>
        <taxon>Parabasalia</taxon>
        <taxon>Trichomonadida</taxon>
        <taxon>Trichomonadidae</taxon>
        <taxon>Trichomonas</taxon>
    </lineage>
</organism>
<keyword evidence="1" id="KW-0472">Membrane</keyword>
<dbReference type="Proteomes" id="UP000001542">
    <property type="component" value="Unassembled WGS sequence"/>
</dbReference>
<protein>
    <submittedName>
        <fullName evidence="2">Uncharacterized protein</fullName>
    </submittedName>
</protein>
<accession>A2FCY7</accession>
<reference evidence="2" key="2">
    <citation type="journal article" date="2007" name="Science">
        <title>Draft genome sequence of the sexually transmitted pathogen Trichomonas vaginalis.</title>
        <authorList>
            <person name="Carlton J.M."/>
            <person name="Hirt R.P."/>
            <person name="Silva J.C."/>
            <person name="Delcher A.L."/>
            <person name="Schatz M."/>
            <person name="Zhao Q."/>
            <person name="Wortman J.R."/>
            <person name="Bidwell S.L."/>
            <person name="Alsmark U.C.M."/>
            <person name="Besteiro S."/>
            <person name="Sicheritz-Ponten T."/>
            <person name="Noel C.J."/>
            <person name="Dacks J.B."/>
            <person name="Foster P.G."/>
            <person name="Simillion C."/>
            <person name="Van de Peer Y."/>
            <person name="Miranda-Saavedra D."/>
            <person name="Barton G.J."/>
            <person name="Westrop G.D."/>
            <person name="Mueller S."/>
            <person name="Dessi D."/>
            <person name="Fiori P.L."/>
            <person name="Ren Q."/>
            <person name="Paulsen I."/>
            <person name="Zhang H."/>
            <person name="Bastida-Corcuera F.D."/>
            <person name="Simoes-Barbosa A."/>
            <person name="Brown M.T."/>
            <person name="Hayes R.D."/>
            <person name="Mukherjee M."/>
            <person name="Okumura C.Y."/>
            <person name="Schneider R."/>
            <person name="Smith A.J."/>
            <person name="Vanacova S."/>
            <person name="Villalvazo M."/>
            <person name="Haas B.J."/>
            <person name="Pertea M."/>
            <person name="Feldblyum T.V."/>
            <person name="Utterback T.R."/>
            <person name="Shu C.L."/>
            <person name="Osoegawa K."/>
            <person name="de Jong P.J."/>
            <person name="Hrdy I."/>
            <person name="Horvathova L."/>
            <person name="Zubacova Z."/>
            <person name="Dolezal P."/>
            <person name="Malik S.B."/>
            <person name="Logsdon J.M. Jr."/>
            <person name="Henze K."/>
            <person name="Gupta A."/>
            <person name="Wang C.C."/>
            <person name="Dunne R.L."/>
            <person name="Upcroft J.A."/>
            <person name="Upcroft P."/>
            <person name="White O."/>
            <person name="Salzberg S.L."/>
            <person name="Tang P."/>
            <person name="Chiu C.-H."/>
            <person name="Lee Y.-S."/>
            <person name="Embley T.M."/>
            <person name="Coombs G.H."/>
            <person name="Mottram J.C."/>
            <person name="Tachezy J."/>
            <person name="Fraser-Liggett C.M."/>
            <person name="Johnson P.J."/>
        </authorList>
    </citation>
    <scope>NUCLEOTIDE SEQUENCE [LARGE SCALE GENOMIC DNA]</scope>
    <source>
        <strain evidence="2">G3</strain>
    </source>
</reference>
<evidence type="ECO:0000256" key="1">
    <source>
        <dbReference type="SAM" id="Phobius"/>
    </source>
</evidence>
<dbReference type="EMBL" id="DS113724">
    <property type="protein sequence ID" value="EAX97225.1"/>
    <property type="molecule type" value="Genomic_DNA"/>
</dbReference>
<feature type="transmembrane region" description="Helical" evidence="1">
    <location>
        <begin position="303"/>
        <end position="329"/>
    </location>
</feature>
<keyword evidence="3" id="KW-1185">Reference proteome</keyword>
<reference evidence="2" key="1">
    <citation type="submission" date="2006-10" db="EMBL/GenBank/DDBJ databases">
        <authorList>
            <person name="Amadeo P."/>
            <person name="Zhao Q."/>
            <person name="Wortman J."/>
            <person name="Fraser-Liggett C."/>
            <person name="Carlton J."/>
        </authorList>
    </citation>
    <scope>NUCLEOTIDE SEQUENCE</scope>
    <source>
        <strain evidence="2">G3</strain>
    </source>
</reference>
<dbReference type="InParanoid" id="A2FCY7"/>
<dbReference type="AlphaFoldDB" id="A2FCY7"/>
<dbReference type="VEuPathDB" id="TrichDB:TVAG_196680"/>
<sequence length="363" mass="41864">MFDYYSQFWGVPFYHSDNFHLIDCSPKEIKFSDDSIYVDEYKFYKNYTVLIDNNLPWRTNIVLSEQAPGNLKLVNKNPNSVITIESLNSNLTNSLVIEPGCPIAFSNVVGEISIKFKITSPSQFIIPEKFNVKFKSIEILNELDILTGNEIEVDDLKVSNTEIVPSGSISTQSVLFDSQNYNEVGCFKANVVNTTEDSFFRADLMGTDDVHIYIPIKSTSIPYMQFTSNNQKGHIYFVIDDNDNYIPHNLTEEFKILVLNIENSSCKNWKIHVSQAIKYITARCDNDYPDMYIFIERVQPAKIWITIVIALCSVIVFISLVFASLYIYAKLKRKMELNYLNRLYEEKSFEAINQSLLPEAEEY</sequence>
<gene>
    <name evidence="2" type="ORF">TVAG_196680</name>
</gene>
<dbReference type="KEGG" id="tva:4755005"/>
<keyword evidence="1" id="KW-0812">Transmembrane</keyword>